<dbReference type="SMART" id="SM00665">
    <property type="entry name" value="B561"/>
    <property type="match status" value="1"/>
</dbReference>
<dbReference type="EC" id="7.2.1.3" evidence="11"/>
<organism evidence="14 15">
    <name type="scientific">Chironomus riparius</name>
    <dbReference type="NCBI Taxonomy" id="315576"/>
    <lineage>
        <taxon>Eukaryota</taxon>
        <taxon>Metazoa</taxon>
        <taxon>Ecdysozoa</taxon>
        <taxon>Arthropoda</taxon>
        <taxon>Hexapoda</taxon>
        <taxon>Insecta</taxon>
        <taxon>Pterygota</taxon>
        <taxon>Neoptera</taxon>
        <taxon>Endopterygota</taxon>
        <taxon>Diptera</taxon>
        <taxon>Nematocera</taxon>
        <taxon>Chironomoidea</taxon>
        <taxon>Chironomidae</taxon>
        <taxon>Chironominae</taxon>
        <taxon>Chironomus</taxon>
    </lineage>
</organism>
<name>A0A9N9WNF6_9DIPT</name>
<keyword evidence="10 12" id="KW-0472">Membrane</keyword>
<dbReference type="GO" id="GO:0140571">
    <property type="term" value="F:transmembrane ascorbate ferrireductase activity"/>
    <property type="evidence" value="ECO:0007669"/>
    <property type="project" value="UniProtKB-EC"/>
</dbReference>
<keyword evidence="9" id="KW-0408">Iron</keyword>
<dbReference type="InterPro" id="IPR045150">
    <property type="entry name" value="CYB561D1/2"/>
</dbReference>
<evidence type="ECO:0000256" key="2">
    <source>
        <dbReference type="ARBA" id="ARBA00004141"/>
    </source>
</evidence>
<evidence type="ECO:0000256" key="7">
    <source>
        <dbReference type="ARBA" id="ARBA00022982"/>
    </source>
</evidence>
<dbReference type="EMBL" id="OU895877">
    <property type="protein sequence ID" value="CAG9798732.1"/>
    <property type="molecule type" value="Genomic_DNA"/>
</dbReference>
<keyword evidence="7" id="KW-0249">Electron transport</keyword>
<evidence type="ECO:0000256" key="6">
    <source>
        <dbReference type="ARBA" id="ARBA00022723"/>
    </source>
</evidence>
<reference evidence="14" key="1">
    <citation type="submission" date="2022-01" db="EMBL/GenBank/DDBJ databases">
        <authorList>
            <person name="King R."/>
        </authorList>
    </citation>
    <scope>NUCLEOTIDE SEQUENCE</scope>
</reference>
<keyword evidence="15" id="KW-1185">Reference proteome</keyword>
<keyword evidence="8 12" id="KW-1133">Transmembrane helix</keyword>
<evidence type="ECO:0000256" key="5">
    <source>
        <dbReference type="ARBA" id="ARBA00022692"/>
    </source>
</evidence>
<evidence type="ECO:0000256" key="12">
    <source>
        <dbReference type="SAM" id="Phobius"/>
    </source>
</evidence>
<dbReference type="GO" id="GO:0140575">
    <property type="term" value="F:transmembrane monodehydroascorbate reductase activity"/>
    <property type="evidence" value="ECO:0007669"/>
    <property type="project" value="InterPro"/>
</dbReference>
<dbReference type="Gene3D" id="1.20.120.1770">
    <property type="match status" value="1"/>
</dbReference>
<evidence type="ECO:0000256" key="10">
    <source>
        <dbReference type="ARBA" id="ARBA00023136"/>
    </source>
</evidence>
<dbReference type="CDD" id="cd08761">
    <property type="entry name" value="Cyt_b561_CYB561D2_like"/>
    <property type="match status" value="1"/>
</dbReference>
<reference evidence="14" key="2">
    <citation type="submission" date="2022-10" db="EMBL/GenBank/DDBJ databases">
        <authorList>
            <consortium name="ENA_rothamsted_submissions"/>
            <consortium name="culmorum"/>
            <person name="King R."/>
        </authorList>
    </citation>
    <scope>NUCLEOTIDE SEQUENCE</scope>
</reference>
<evidence type="ECO:0000256" key="11">
    <source>
        <dbReference type="ARBA" id="ARBA00024225"/>
    </source>
</evidence>
<gene>
    <name evidence="14" type="ORF">CHIRRI_LOCUS1712</name>
</gene>
<dbReference type="PROSITE" id="PS50939">
    <property type="entry name" value="CYTOCHROME_B561"/>
    <property type="match status" value="1"/>
</dbReference>
<proteinExistence type="predicted"/>
<evidence type="ECO:0000256" key="1">
    <source>
        <dbReference type="ARBA" id="ARBA00001970"/>
    </source>
</evidence>
<evidence type="ECO:0000256" key="9">
    <source>
        <dbReference type="ARBA" id="ARBA00023004"/>
    </source>
</evidence>
<evidence type="ECO:0000313" key="15">
    <source>
        <dbReference type="Proteomes" id="UP001153620"/>
    </source>
</evidence>
<feature type="transmembrane region" description="Helical" evidence="12">
    <location>
        <begin position="197"/>
        <end position="218"/>
    </location>
</feature>
<evidence type="ECO:0000256" key="8">
    <source>
        <dbReference type="ARBA" id="ARBA00022989"/>
    </source>
</evidence>
<keyword evidence="4" id="KW-0349">Heme</keyword>
<dbReference type="AlphaFoldDB" id="A0A9N9WNF6"/>
<feature type="transmembrane region" description="Helical" evidence="12">
    <location>
        <begin position="92"/>
        <end position="111"/>
    </location>
</feature>
<keyword evidence="3" id="KW-0813">Transport</keyword>
<keyword evidence="6" id="KW-0479">Metal-binding</keyword>
<feature type="transmembrane region" description="Helical" evidence="12">
    <location>
        <begin position="53"/>
        <end position="72"/>
    </location>
</feature>
<dbReference type="GO" id="GO:0016020">
    <property type="term" value="C:membrane"/>
    <property type="evidence" value="ECO:0007669"/>
    <property type="project" value="UniProtKB-SubCell"/>
</dbReference>
<sequence length="248" mass="28187">MEKNEVNSKNASIWDKCEIFINTANHCLIAITTFYLVWYCLQNYEMTGTLTQHAWVTAIGYQVLMAEGIMTIYKANSLTFLSSKREKNHLHWILQVIGGTMALYGCIIEIIDKERAGRRHFRSLHAIYGLVSMIFLCISIVSGLTALFSFEARRYLKPVISKFSHNILSLAAFVTGMVSLIYAWVDIRWASRYDPGNLRYMSAWALGFIIFFSSIGALKSLLHQSIGVVKLLSCKSDKEESVNDSEKQ</sequence>
<feature type="domain" description="Cytochrome b561" evidence="13">
    <location>
        <begin position="20"/>
        <end position="220"/>
    </location>
</feature>
<dbReference type="PANTHER" id="PTHR15422">
    <property type="entry name" value="OS05G0565100 PROTEIN"/>
    <property type="match status" value="1"/>
</dbReference>
<feature type="transmembrane region" description="Helical" evidence="12">
    <location>
        <begin position="123"/>
        <end position="147"/>
    </location>
</feature>
<evidence type="ECO:0000313" key="14">
    <source>
        <dbReference type="EMBL" id="CAG9798732.1"/>
    </source>
</evidence>
<dbReference type="PANTHER" id="PTHR15422:SF43">
    <property type="entry name" value="ASCORBATE FERRIREDUCTASE (TRANSMEMBRANE)"/>
    <property type="match status" value="1"/>
</dbReference>
<protein>
    <recommendedName>
        <fullName evidence="11">ascorbate ferrireductase (transmembrane)</fullName>
        <ecNumber evidence="11">7.2.1.3</ecNumber>
    </recommendedName>
</protein>
<feature type="transmembrane region" description="Helical" evidence="12">
    <location>
        <begin position="167"/>
        <end position="185"/>
    </location>
</feature>
<feature type="transmembrane region" description="Helical" evidence="12">
    <location>
        <begin position="20"/>
        <end position="41"/>
    </location>
</feature>
<dbReference type="Pfam" id="PF03188">
    <property type="entry name" value="Cytochrom_B561"/>
    <property type="match status" value="1"/>
</dbReference>
<comment type="subcellular location">
    <subcellularLocation>
        <location evidence="2">Membrane</location>
        <topology evidence="2">Multi-pass membrane protein</topology>
    </subcellularLocation>
</comment>
<dbReference type="GO" id="GO:0046872">
    <property type="term" value="F:metal ion binding"/>
    <property type="evidence" value="ECO:0007669"/>
    <property type="project" value="UniProtKB-KW"/>
</dbReference>
<evidence type="ECO:0000259" key="13">
    <source>
        <dbReference type="PROSITE" id="PS50939"/>
    </source>
</evidence>
<dbReference type="OrthoDB" id="432881at2759"/>
<keyword evidence="5 12" id="KW-0812">Transmembrane</keyword>
<dbReference type="InterPro" id="IPR006593">
    <property type="entry name" value="Cyt_b561/ferric_Rdtase_TM"/>
</dbReference>
<dbReference type="Proteomes" id="UP001153620">
    <property type="component" value="Chromosome 1"/>
</dbReference>
<accession>A0A9N9WNF6</accession>
<comment type="cofactor">
    <cofactor evidence="1">
        <name>heme b</name>
        <dbReference type="ChEBI" id="CHEBI:60344"/>
    </cofactor>
</comment>
<evidence type="ECO:0000256" key="3">
    <source>
        <dbReference type="ARBA" id="ARBA00022448"/>
    </source>
</evidence>
<evidence type="ECO:0000256" key="4">
    <source>
        <dbReference type="ARBA" id="ARBA00022617"/>
    </source>
</evidence>